<dbReference type="InterPro" id="IPR002347">
    <property type="entry name" value="SDR_fam"/>
</dbReference>
<accession>A0A857J9Z2</accession>
<dbReference type="EC" id="1.1.1.47" evidence="4"/>
<dbReference type="Proteomes" id="UP000464787">
    <property type="component" value="Chromosome"/>
</dbReference>
<gene>
    <name evidence="4" type="ORF">GT347_18860</name>
</gene>
<dbReference type="FunFam" id="3.40.50.720:FF:000084">
    <property type="entry name" value="Short-chain dehydrogenase reductase"/>
    <property type="match status" value="1"/>
</dbReference>
<dbReference type="InterPro" id="IPR036291">
    <property type="entry name" value="NAD(P)-bd_dom_sf"/>
</dbReference>
<dbReference type="KEGG" id="xyk:GT347_18860"/>
<proteinExistence type="inferred from homology"/>
<protein>
    <submittedName>
        <fullName evidence="4">Glucose 1-dehydrogenase</fullName>
        <ecNumber evidence="4">1.1.1.47</ecNumber>
    </submittedName>
</protein>
<dbReference type="SUPFAM" id="SSF51735">
    <property type="entry name" value="NAD(P)-binding Rossmann-fold domains"/>
    <property type="match status" value="1"/>
</dbReference>
<dbReference type="InterPro" id="IPR057326">
    <property type="entry name" value="KR_dom"/>
</dbReference>
<evidence type="ECO:0000256" key="1">
    <source>
        <dbReference type="ARBA" id="ARBA00006484"/>
    </source>
</evidence>
<dbReference type="EMBL" id="CP047650">
    <property type="protein sequence ID" value="QHI99859.1"/>
    <property type="molecule type" value="Genomic_DNA"/>
</dbReference>
<name>A0A857J9Z2_9BURK</name>
<evidence type="ECO:0000259" key="3">
    <source>
        <dbReference type="SMART" id="SM00822"/>
    </source>
</evidence>
<evidence type="ECO:0000313" key="4">
    <source>
        <dbReference type="EMBL" id="QHI99859.1"/>
    </source>
</evidence>
<dbReference type="PROSITE" id="PS00061">
    <property type="entry name" value="ADH_SHORT"/>
    <property type="match status" value="1"/>
</dbReference>
<dbReference type="PANTHER" id="PTHR43639">
    <property type="entry name" value="OXIDOREDUCTASE, SHORT-CHAIN DEHYDROGENASE/REDUCTASE FAMILY (AFU_ORTHOLOGUE AFUA_5G02870)"/>
    <property type="match status" value="1"/>
</dbReference>
<keyword evidence="5" id="KW-1185">Reference proteome</keyword>
<dbReference type="Pfam" id="PF13561">
    <property type="entry name" value="adh_short_C2"/>
    <property type="match status" value="1"/>
</dbReference>
<evidence type="ECO:0000313" key="5">
    <source>
        <dbReference type="Proteomes" id="UP000464787"/>
    </source>
</evidence>
<organism evidence="4 5">
    <name type="scientific">Xylophilus rhododendri</name>
    <dbReference type="NCBI Taxonomy" id="2697032"/>
    <lineage>
        <taxon>Bacteria</taxon>
        <taxon>Pseudomonadati</taxon>
        <taxon>Pseudomonadota</taxon>
        <taxon>Betaproteobacteria</taxon>
        <taxon>Burkholderiales</taxon>
        <taxon>Xylophilus</taxon>
    </lineage>
</organism>
<dbReference type="GO" id="GO:0047936">
    <property type="term" value="F:glucose 1-dehydrogenase [NAD(P)+] activity"/>
    <property type="evidence" value="ECO:0007669"/>
    <property type="project" value="UniProtKB-EC"/>
</dbReference>
<sequence length="256" mass="27111">MARFTGRSVLVTGSSQGIGAACARRFAKEGANVVINGRKESEETKALLAELQAMGQRCVFVAADVGTAAAAATLVAQAVEAIGVLDVLVNNAGVERSSDFWDTTEEDYDLVMDTNVKGPFFVTQAFVKHCRAAARKGAVVNMSSVHEELAFPHFASYCASKGAMRMLTRDLANELAPLGIRINNVAPGAIATPINRHLMDTPELLRPLQAKIPLGRLGQADEVAALVAFLASEEAAYVTGSTYFVDGGLSVSYSEQ</sequence>
<reference evidence="4 5" key="1">
    <citation type="submission" date="2020-01" db="EMBL/GenBank/DDBJ databases">
        <title>Genome sequencing of strain KACC 21265.</title>
        <authorList>
            <person name="Heo J."/>
            <person name="Kim S.-J."/>
            <person name="Kim J.-S."/>
            <person name="Hong S.-B."/>
            <person name="Kwon S.-W."/>
        </authorList>
    </citation>
    <scope>NUCLEOTIDE SEQUENCE [LARGE SCALE GENOMIC DNA]</scope>
    <source>
        <strain evidence="4 5">KACC 21265</strain>
    </source>
</reference>
<dbReference type="NCBIfam" id="NF005559">
    <property type="entry name" value="PRK07231.1"/>
    <property type="match status" value="1"/>
</dbReference>
<dbReference type="AlphaFoldDB" id="A0A857J9Z2"/>
<feature type="domain" description="Ketoreductase" evidence="3">
    <location>
        <begin position="7"/>
        <end position="188"/>
    </location>
</feature>
<evidence type="ECO:0000256" key="2">
    <source>
        <dbReference type="ARBA" id="ARBA00023002"/>
    </source>
</evidence>
<dbReference type="PRINTS" id="PR00081">
    <property type="entry name" value="GDHRDH"/>
</dbReference>
<comment type="similarity">
    <text evidence="1">Belongs to the short-chain dehydrogenases/reductases (SDR) family.</text>
</comment>
<dbReference type="InterPro" id="IPR020904">
    <property type="entry name" value="Sc_DH/Rdtase_CS"/>
</dbReference>
<dbReference type="PROSITE" id="PS51257">
    <property type="entry name" value="PROKAR_LIPOPROTEIN"/>
    <property type="match status" value="1"/>
</dbReference>
<dbReference type="RefSeq" id="WP_160553670.1">
    <property type="nucleotide sequence ID" value="NZ_CP047650.1"/>
</dbReference>
<dbReference type="Gene3D" id="3.40.50.720">
    <property type="entry name" value="NAD(P)-binding Rossmann-like Domain"/>
    <property type="match status" value="1"/>
</dbReference>
<keyword evidence="2 4" id="KW-0560">Oxidoreductase</keyword>
<dbReference type="SMART" id="SM00822">
    <property type="entry name" value="PKS_KR"/>
    <property type="match status" value="1"/>
</dbReference>
<dbReference type="PRINTS" id="PR00080">
    <property type="entry name" value="SDRFAMILY"/>
</dbReference>
<dbReference type="PANTHER" id="PTHR43639:SF1">
    <property type="entry name" value="SHORT-CHAIN DEHYDROGENASE_REDUCTASE FAMILY PROTEIN"/>
    <property type="match status" value="1"/>
</dbReference>